<evidence type="ECO:0000313" key="2">
    <source>
        <dbReference type="Proteomes" id="UP000178993"/>
    </source>
</evidence>
<proteinExistence type="predicted"/>
<accession>A0A1F4Z5B5</accession>
<gene>
    <name evidence="1" type="ORF">A3E17_05215</name>
</gene>
<name>A0A1F4Z5B5_9BACT</name>
<sequence>MAELEPKLTVPEEILTGFFSRVASYIRENPIRVDPLKVTDADLKEKPHLYHKCDVRQSGKCPDQNFSPNCHKCPHARQTAKKIIGIGNNHGFPSSETHEYSGSGTLTVVLSGANGGDWLVSEQKGDGFLFAHLAITRRL</sequence>
<dbReference type="EMBL" id="MEXL01000044">
    <property type="protein sequence ID" value="OGD01381.1"/>
    <property type="molecule type" value="Genomic_DNA"/>
</dbReference>
<evidence type="ECO:0000313" key="1">
    <source>
        <dbReference type="EMBL" id="OGD01381.1"/>
    </source>
</evidence>
<protein>
    <submittedName>
        <fullName evidence="1">Uncharacterized protein</fullName>
    </submittedName>
</protein>
<dbReference type="Proteomes" id="UP000178993">
    <property type="component" value="Unassembled WGS sequence"/>
</dbReference>
<organism evidence="1 2">
    <name type="scientific">Candidatus Amesbacteria bacterium RIFCSPHIGHO2_12_FULL_48_14</name>
    <dbReference type="NCBI Taxonomy" id="1797257"/>
    <lineage>
        <taxon>Bacteria</taxon>
        <taxon>Candidatus Amesiibacteriota</taxon>
    </lineage>
</organism>
<reference evidence="1 2" key="1">
    <citation type="journal article" date="2016" name="Nat. Commun.">
        <title>Thousands of microbial genomes shed light on interconnected biogeochemical processes in an aquifer system.</title>
        <authorList>
            <person name="Anantharaman K."/>
            <person name="Brown C.T."/>
            <person name="Hug L.A."/>
            <person name="Sharon I."/>
            <person name="Castelle C.J."/>
            <person name="Probst A.J."/>
            <person name="Thomas B.C."/>
            <person name="Singh A."/>
            <person name="Wilkins M.J."/>
            <person name="Karaoz U."/>
            <person name="Brodie E.L."/>
            <person name="Williams K.H."/>
            <person name="Hubbard S.S."/>
            <person name="Banfield J.F."/>
        </authorList>
    </citation>
    <scope>NUCLEOTIDE SEQUENCE [LARGE SCALE GENOMIC DNA]</scope>
</reference>
<dbReference type="AlphaFoldDB" id="A0A1F4Z5B5"/>
<comment type="caution">
    <text evidence="1">The sequence shown here is derived from an EMBL/GenBank/DDBJ whole genome shotgun (WGS) entry which is preliminary data.</text>
</comment>